<gene>
    <name evidence="5" type="ORF">ILEXP_LOCUS51386</name>
</gene>
<organism evidence="5 6">
    <name type="scientific">Ilex paraguariensis</name>
    <name type="common">yerba mate</name>
    <dbReference type="NCBI Taxonomy" id="185542"/>
    <lineage>
        <taxon>Eukaryota</taxon>
        <taxon>Viridiplantae</taxon>
        <taxon>Streptophyta</taxon>
        <taxon>Embryophyta</taxon>
        <taxon>Tracheophyta</taxon>
        <taxon>Spermatophyta</taxon>
        <taxon>Magnoliopsida</taxon>
        <taxon>eudicotyledons</taxon>
        <taxon>Gunneridae</taxon>
        <taxon>Pentapetalae</taxon>
        <taxon>asterids</taxon>
        <taxon>campanulids</taxon>
        <taxon>Aquifoliales</taxon>
        <taxon>Aquifoliaceae</taxon>
        <taxon>Ilex</taxon>
    </lineage>
</organism>
<accession>A0ABC8UK04</accession>
<evidence type="ECO:0000256" key="1">
    <source>
        <dbReference type="ARBA" id="ARBA00022723"/>
    </source>
</evidence>
<keyword evidence="3" id="KW-0106">Calcium</keyword>
<dbReference type="FunFam" id="1.10.238.10:FF:000001">
    <property type="entry name" value="Calmodulin 1"/>
    <property type="match status" value="1"/>
</dbReference>
<evidence type="ECO:0000256" key="3">
    <source>
        <dbReference type="ARBA" id="ARBA00022837"/>
    </source>
</evidence>
<feature type="non-terminal residue" evidence="5">
    <location>
        <position position="1"/>
    </location>
</feature>
<dbReference type="InterPro" id="IPR011992">
    <property type="entry name" value="EF-hand-dom_pair"/>
</dbReference>
<keyword evidence="1" id="KW-0479">Metal-binding</keyword>
<dbReference type="Gene3D" id="1.10.238.10">
    <property type="entry name" value="EF-hand"/>
    <property type="match status" value="2"/>
</dbReference>
<name>A0ABC8UK04_9AQUA</name>
<keyword evidence="2" id="KW-0677">Repeat</keyword>
<dbReference type="AlphaFoldDB" id="A0ABC8UK04"/>
<dbReference type="InterPro" id="IPR039647">
    <property type="entry name" value="EF_hand_pair_protein_CML-like"/>
</dbReference>
<dbReference type="GO" id="GO:0046872">
    <property type="term" value="F:metal ion binding"/>
    <property type="evidence" value="ECO:0007669"/>
    <property type="project" value="UniProtKB-KW"/>
</dbReference>
<reference evidence="5 6" key="1">
    <citation type="submission" date="2024-02" db="EMBL/GenBank/DDBJ databases">
        <authorList>
            <person name="Vignale AGUSTIN F."/>
            <person name="Sosa J E."/>
            <person name="Modenutti C."/>
        </authorList>
    </citation>
    <scope>NUCLEOTIDE SEQUENCE [LARGE SCALE GENOMIC DNA]</scope>
</reference>
<evidence type="ECO:0000256" key="2">
    <source>
        <dbReference type="ARBA" id="ARBA00022737"/>
    </source>
</evidence>
<keyword evidence="6" id="KW-1185">Reference proteome</keyword>
<sequence length="167" mass="18747">TSQFRHISNLGTSMSSINSNDLHRIFEKLDKNGDGLVSLDELQCLLERIGLHSSLDELESSLGKTSLDPFDFSFFYDSVVKRNIGESKDAEEDSNTESELVEAFKVYDLDGDGFITSEELQSVLSRLGLWDEHGGQDCKSMIIVYDSNSDGVLDFEEFKNMMLLTNP</sequence>
<protein>
    <recommendedName>
        <fullName evidence="4">EF-hand domain-containing protein</fullName>
    </recommendedName>
</protein>
<dbReference type="InterPro" id="IPR002048">
    <property type="entry name" value="EF_hand_dom"/>
</dbReference>
<proteinExistence type="predicted"/>
<dbReference type="PANTHER" id="PTHR10891">
    <property type="entry name" value="EF-HAND CALCIUM-BINDING DOMAIN CONTAINING PROTEIN"/>
    <property type="match status" value="1"/>
</dbReference>
<feature type="domain" description="EF-hand" evidence="4">
    <location>
        <begin position="17"/>
        <end position="52"/>
    </location>
</feature>
<dbReference type="CDD" id="cd00051">
    <property type="entry name" value="EFh"/>
    <property type="match status" value="1"/>
</dbReference>
<dbReference type="InterPro" id="IPR018247">
    <property type="entry name" value="EF_Hand_1_Ca_BS"/>
</dbReference>
<evidence type="ECO:0000313" key="6">
    <source>
        <dbReference type="Proteomes" id="UP001642360"/>
    </source>
</evidence>
<dbReference type="Pfam" id="PF13405">
    <property type="entry name" value="EF-hand_6"/>
    <property type="match status" value="1"/>
</dbReference>
<comment type="caution">
    <text evidence="5">The sequence shown here is derived from an EMBL/GenBank/DDBJ whole genome shotgun (WGS) entry which is preliminary data.</text>
</comment>
<dbReference type="SMART" id="SM00054">
    <property type="entry name" value="EFh"/>
    <property type="match status" value="3"/>
</dbReference>
<evidence type="ECO:0000313" key="5">
    <source>
        <dbReference type="EMBL" id="CAK9181335.1"/>
    </source>
</evidence>
<dbReference type="PROSITE" id="PS50222">
    <property type="entry name" value="EF_HAND_2"/>
    <property type="match status" value="3"/>
</dbReference>
<dbReference type="SUPFAM" id="SSF47473">
    <property type="entry name" value="EF-hand"/>
    <property type="match status" value="1"/>
</dbReference>
<dbReference type="Proteomes" id="UP001642360">
    <property type="component" value="Unassembled WGS sequence"/>
</dbReference>
<evidence type="ECO:0000259" key="4">
    <source>
        <dbReference type="PROSITE" id="PS50222"/>
    </source>
</evidence>
<feature type="domain" description="EF-hand" evidence="4">
    <location>
        <begin position="133"/>
        <end position="167"/>
    </location>
</feature>
<dbReference type="EMBL" id="CAUOFW020007993">
    <property type="protein sequence ID" value="CAK9181335.1"/>
    <property type="molecule type" value="Genomic_DNA"/>
</dbReference>
<feature type="domain" description="EF-hand" evidence="4">
    <location>
        <begin position="95"/>
        <end position="130"/>
    </location>
</feature>
<dbReference type="PROSITE" id="PS00018">
    <property type="entry name" value="EF_HAND_1"/>
    <property type="match status" value="3"/>
</dbReference>
<dbReference type="Pfam" id="PF13499">
    <property type="entry name" value="EF-hand_7"/>
    <property type="match status" value="1"/>
</dbReference>